<evidence type="ECO:0000256" key="1">
    <source>
        <dbReference type="ARBA" id="ARBA00023125"/>
    </source>
</evidence>
<evidence type="ECO:0000256" key="3">
    <source>
        <dbReference type="PROSITE-ProRule" id="PRU00267"/>
    </source>
</evidence>
<evidence type="ECO:0000259" key="5">
    <source>
        <dbReference type="PROSITE" id="PS50118"/>
    </source>
</evidence>
<reference evidence="6" key="1">
    <citation type="submission" date="2007-09" db="EMBL/GenBank/DDBJ databases">
        <authorList>
            <person name="Lepoint P.C.E."/>
        </authorList>
    </citation>
    <scope>NUCLEOTIDE SEQUENCE</scope>
    <source>
        <strain evidence="6">MUCL 42384</strain>
        <strain evidence="7">MUCL 42386</strain>
        <strain evidence="8">MUCL 42387</strain>
    </source>
</reference>
<organism evidence="6">
    <name type="scientific">Pyrenophora tritici-repentis</name>
    <dbReference type="NCBI Taxonomy" id="45151"/>
    <lineage>
        <taxon>Eukaryota</taxon>
        <taxon>Fungi</taxon>
        <taxon>Dikarya</taxon>
        <taxon>Ascomycota</taxon>
        <taxon>Pezizomycotina</taxon>
        <taxon>Dothideomycetes</taxon>
        <taxon>Pleosporomycetidae</taxon>
        <taxon>Pleosporales</taxon>
        <taxon>Pleosporineae</taxon>
        <taxon>Pleosporaceae</taxon>
        <taxon>Pyrenophora</taxon>
    </lineage>
</organism>
<dbReference type="InterPro" id="IPR009071">
    <property type="entry name" value="HMG_box_dom"/>
</dbReference>
<dbReference type="GO" id="GO:0001228">
    <property type="term" value="F:DNA-binding transcription activator activity, RNA polymerase II-specific"/>
    <property type="evidence" value="ECO:0007669"/>
    <property type="project" value="TreeGrafter"/>
</dbReference>
<keyword evidence="3" id="KW-0539">Nucleus</keyword>
<feature type="compositionally biased region" description="Basic and acidic residues" evidence="4">
    <location>
        <begin position="178"/>
        <end position="191"/>
    </location>
</feature>
<protein>
    <submittedName>
        <fullName evidence="6">Mating type 1-2 protein</fullName>
    </submittedName>
</protein>
<evidence type="ECO:0000313" key="6">
    <source>
        <dbReference type="EMBL" id="CAP08765.1"/>
    </source>
</evidence>
<accession>B5QT32</accession>
<dbReference type="GO" id="GO:0005634">
    <property type="term" value="C:nucleus"/>
    <property type="evidence" value="ECO:0007669"/>
    <property type="project" value="UniProtKB-UniRule"/>
</dbReference>
<keyword evidence="2" id="KW-0804">Transcription</keyword>
<dbReference type="InterPro" id="IPR036910">
    <property type="entry name" value="HMG_box_dom_sf"/>
</dbReference>
<feature type="non-terminal residue" evidence="6">
    <location>
        <position position="337"/>
    </location>
</feature>
<feature type="DNA-binding region" description="HMG box" evidence="3">
    <location>
        <begin position="122"/>
        <end position="190"/>
    </location>
</feature>
<dbReference type="GO" id="GO:0030154">
    <property type="term" value="P:cell differentiation"/>
    <property type="evidence" value="ECO:0007669"/>
    <property type="project" value="TreeGrafter"/>
</dbReference>
<dbReference type="PANTHER" id="PTHR10270">
    <property type="entry name" value="SOX TRANSCRIPTION FACTOR"/>
    <property type="match status" value="1"/>
</dbReference>
<evidence type="ECO:0000313" key="7">
    <source>
        <dbReference type="EMBL" id="CAP08768.1"/>
    </source>
</evidence>
<evidence type="ECO:0000256" key="2">
    <source>
        <dbReference type="ARBA" id="ARBA00023163"/>
    </source>
</evidence>
<proteinExistence type="predicted"/>
<dbReference type="CDD" id="cd01389">
    <property type="entry name" value="HMG-box_ROX1-like"/>
    <property type="match status" value="1"/>
</dbReference>
<dbReference type="AlphaFoldDB" id="B5QT32"/>
<evidence type="ECO:0000256" key="4">
    <source>
        <dbReference type="SAM" id="MobiDB-lite"/>
    </source>
</evidence>
<sequence>MDHQNVPVVAPDANVSKAQVTQAATERFDAALTTCIEAHSRGEDFVVLEDSLPVLFGDLLVQHFQRTVVEALGTPIDLTVIDSDDKLYTLVMITKIHPPVQTPSSEVATLDDQVVAVGFRKAPRPMNCWIIFRDAKSKELKEQHPELTVQQISTRCSELWHDLTPQEKQPWKDAAQSAKEEHLRQHPDYKYSPRKPGEKKKRQSRKAKEATAAPTTSAAGKLQATSDIATASAVVGTLGLTGFEGFEGFEGFDAAGNAPAGNWFDFFASEHVLEMATQELATQNFRNNEAMRQARLQEEFGQFDFEELLTMWEEQQGLAFRDGADGNSTLPVFLEDE</sequence>
<evidence type="ECO:0000313" key="8">
    <source>
        <dbReference type="EMBL" id="CAP08771.1"/>
    </source>
</evidence>
<gene>
    <name evidence="6" type="primary">mat1-2</name>
</gene>
<dbReference type="SUPFAM" id="SSF47095">
    <property type="entry name" value="HMG-box"/>
    <property type="match status" value="1"/>
</dbReference>
<dbReference type="InterPro" id="IPR050140">
    <property type="entry name" value="SRY-related_HMG-box_TF-like"/>
</dbReference>
<feature type="region of interest" description="Disordered" evidence="4">
    <location>
        <begin position="164"/>
        <end position="222"/>
    </location>
</feature>
<feature type="compositionally biased region" description="Polar residues" evidence="4">
    <location>
        <begin position="213"/>
        <end position="222"/>
    </location>
</feature>
<dbReference type="SMART" id="SM00398">
    <property type="entry name" value="HMG"/>
    <property type="match status" value="1"/>
</dbReference>
<reference evidence="6" key="2">
    <citation type="journal article" date="2010" name="Phytopathology">
        <title>Genetic diversity of the mating type and toxin production genes in Pyrenophora tritici-repentis.</title>
        <authorList>
            <person name="Lepoint P."/>
            <person name="Renard M.E."/>
            <person name="Legreve A."/>
            <person name="Duveiller E."/>
            <person name="Maraite H."/>
        </authorList>
    </citation>
    <scope>NUCLEOTIDE SEQUENCE</scope>
    <source>
        <strain evidence="6">MUCL 42384</strain>
        <strain evidence="7">MUCL 42386</strain>
        <strain evidence="8">MUCL 42387</strain>
    </source>
</reference>
<dbReference type="PROSITE" id="PS50118">
    <property type="entry name" value="HMG_BOX_2"/>
    <property type="match status" value="1"/>
</dbReference>
<keyword evidence="1 3" id="KW-0238">DNA-binding</keyword>
<dbReference type="GO" id="GO:0000978">
    <property type="term" value="F:RNA polymerase II cis-regulatory region sequence-specific DNA binding"/>
    <property type="evidence" value="ECO:0007669"/>
    <property type="project" value="TreeGrafter"/>
</dbReference>
<dbReference type="Pfam" id="PF00505">
    <property type="entry name" value="HMG_box"/>
    <property type="match status" value="1"/>
</dbReference>
<dbReference type="EMBL" id="AM884616">
    <property type="protein sequence ID" value="CAP08771.1"/>
    <property type="molecule type" value="Genomic_DNA"/>
</dbReference>
<dbReference type="EMBL" id="AM884614">
    <property type="protein sequence ID" value="CAP08765.1"/>
    <property type="molecule type" value="Genomic_DNA"/>
</dbReference>
<dbReference type="EMBL" id="AM884615">
    <property type="protein sequence ID" value="CAP08768.1"/>
    <property type="molecule type" value="Genomic_DNA"/>
</dbReference>
<dbReference type="PANTHER" id="PTHR10270:SF161">
    <property type="entry name" value="SEX-DETERMINING REGION Y PROTEIN"/>
    <property type="match status" value="1"/>
</dbReference>
<name>B5QT32_9PLEO</name>
<feature type="domain" description="HMG box" evidence="5">
    <location>
        <begin position="122"/>
        <end position="190"/>
    </location>
</feature>
<dbReference type="Gene3D" id="1.10.30.10">
    <property type="entry name" value="High mobility group box domain"/>
    <property type="match status" value="1"/>
</dbReference>